<keyword evidence="2" id="KW-1185">Reference proteome</keyword>
<organism evidence="1 2">
    <name type="scientific">Paramarasmius palmivorus</name>
    <dbReference type="NCBI Taxonomy" id="297713"/>
    <lineage>
        <taxon>Eukaryota</taxon>
        <taxon>Fungi</taxon>
        <taxon>Dikarya</taxon>
        <taxon>Basidiomycota</taxon>
        <taxon>Agaricomycotina</taxon>
        <taxon>Agaricomycetes</taxon>
        <taxon>Agaricomycetidae</taxon>
        <taxon>Agaricales</taxon>
        <taxon>Marasmiineae</taxon>
        <taxon>Marasmiaceae</taxon>
        <taxon>Paramarasmius</taxon>
    </lineage>
</organism>
<dbReference type="Proteomes" id="UP001383192">
    <property type="component" value="Unassembled WGS sequence"/>
</dbReference>
<name>A0AAW0AUB0_9AGAR</name>
<dbReference type="EMBL" id="JAYKXP010000269">
    <property type="protein sequence ID" value="KAK7017003.1"/>
    <property type="molecule type" value="Genomic_DNA"/>
</dbReference>
<reference evidence="1 2" key="1">
    <citation type="submission" date="2024-01" db="EMBL/GenBank/DDBJ databases">
        <title>A draft genome for a cacao thread blight-causing isolate of Paramarasmius palmivorus.</title>
        <authorList>
            <person name="Baruah I.K."/>
            <person name="Bukari Y."/>
            <person name="Amoako-Attah I."/>
            <person name="Meinhardt L.W."/>
            <person name="Bailey B.A."/>
            <person name="Cohen S.P."/>
        </authorList>
    </citation>
    <scope>NUCLEOTIDE SEQUENCE [LARGE SCALE GENOMIC DNA]</scope>
    <source>
        <strain evidence="1 2">GH-12</strain>
    </source>
</reference>
<comment type="caution">
    <text evidence="1">The sequence shown here is derived from an EMBL/GenBank/DDBJ whole genome shotgun (WGS) entry which is preliminary data.</text>
</comment>
<evidence type="ECO:0000313" key="2">
    <source>
        <dbReference type="Proteomes" id="UP001383192"/>
    </source>
</evidence>
<proteinExistence type="predicted"/>
<sequence length="180" mass="21247">MQQERDEQRRQEDIQFIEHLRKKRMRKWEDDQKDLAGVIEDQLSILCPLQMPMNLNGFSSDPMARIKIPNHSLIRISGGKPSIWRTASPVDNATTTINNLLKGASIFSDRILNSYDVMDFYKRASMFCRRLRWIVNCLEDMELRVMDLDDDLTLAYEEKRLNFQQPMTRDWIDGVIPIPE</sequence>
<accession>A0AAW0AUB0</accession>
<evidence type="ECO:0000313" key="1">
    <source>
        <dbReference type="EMBL" id="KAK7017003.1"/>
    </source>
</evidence>
<protein>
    <submittedName>
        <fullName evidence="1">Uncharacterized protein</fullName>
    </submittedName>
</protein>
<dbReference type="AlphaFoldDB" id="A0AAW0AUB0"/>
<gene>
    <name evidence="1" type="ORF">VNI00_018766</name>
</gene>